<proteinExistence type="predicted"/>
<dbReference type="RefSeq" id="WP_013504955.1">
    <property type="nucleotide sequence ID" value="NC_014836.1"/>
</dbReference>
<dbReference type="Gene3D" id="3.40.710.10">
    <property type="entry name" value="DD-peptidase/beta-lactamase superfamily"/>
    <property type="match status" value="1"/>
</dbReference>
<dbReference type="InterPro" id="IPR012338">
    <property type="entry name" value="Beta-lactam/transpept-like"/>
</dbReference>
<dbReference type="KEGG" id="din:Selin_0310"/>
<dbReference type="InParanoid" id="E6W6R6"/>
<protein>
    <submittedName>
        <fullName evidence="2">Beta-lactamase</fullName>
    </submittedName>
</protein>
<evidence type="ECO:0000313" key="2">
    <source>
        <dbReference type="EMBL" id="ADU65066.1"/>
    </source>
</evidence>
<sequence>MHTDAALSVLKTFLARSPRSAVEVQVRLGHDSWSWRHGDVEGMELPVFEVGSVGKLFTTTLLALLVQRGELGLTDPVSRFFPQFPWAESMTLHQLATHTSGLPRDVFPTWQMLLRGRQLAEAFGPDDLGHFLLRQPRVLRGAGKMRYSNVGMALLGRILAEACGKSYGDAVRELILEPLGMRDTAIDHEGYPAERLVQGHDSRGRRVPPFQWRGMEPAGVWRSTGEDMMKFLLAQMGASGEPWVSLAGLMVQPQATVGRGTWMGLGWMLSQDSRLGRVAWHSGGTFGQHAMAGWSLDIPVAIMILTNRIPPWWHHLSPGRSLEGLPQKLLVALAPERFSAGCGGGCGTGRC</sequence>
<dbReference type="InterPro" id="IPR050491">
    <property type="entry name" value="AmpC-like"/>
</dbReference>
<dbReference type="Pfam" id="PF00144">
    <property type="entry name" value="Beta-lactamase"/>
    <property type="match status" value="1"/>
</dbReference>
<dbReference type="Proteomes" id="UP000002572">
    <property type="component" value="Chromosome"/>
</dbReference>
<dbReference type="PANTHER" id="PTHR46825">
    <property type="entry name" value="D-ALANYL-D-ALANINE-CARBOXYPEPTIDASE/ENDOPEPTIDASE AMPH"/>
    <property type="match status" value="1"/>
</dbReference>
<dbReference type="PANTHER" id="PTHR46825:SF9">
    <property type="entry name" value="BETA-LACTAMASE-RELATED DOMAIN-CONTAINING PROTEIN"/>
    <property type="match status" value="1"/>
</dbReference>
<dbReference type="AlphaFoldDB" id="E6W6R6"/>
<dbReference type="FunCoup" id="E6W6R6">
    <property type="interactions" value="75"/>
</dbReference>
<gene>
    <name evidence="2" type="ordered locus">Selin_0310</name>
</gene>
<dbReference type="EMBL" id="CP002432">
    <property type="protein sequence ID" value="ADU65066.1"/>
    <property type="molecule type" value="Genomic_DNA"/>
</dbReference>
<feature type="domain" description="Beta-lactamase-related" evidence="1">
    <location>
        <begin position="47"/>
        <end position="310"/>
    </location>
</feature>
<organism evidence="2 3">
    <name type="scientific">Desulfurispirillum indicum (strain ATCC BAA-1389 / DSM 22839 / S5)</name>
    <dbReference type="NCBI Taxonomy" id="653733"/>
    <lineage>
        <taxon>Bacteria</taxon>
        <taxon>Pseudomonadati</taxon>
        <taxon>Chrysiogenota</taxon>
        <taxon>Chrysiogenia</taxon>
        <taxon>Chrysiogenales</taxon>
        <taxon>Chrysiogenaceae</taxon>
        <taxon>Desulfurispirillum</taxon>
    </lineage>
</organism>
<keyword evidence="3" id="KW-1185">Reference proteome</keyword>
<dbReference type="InterPro" id="IPR001466">
    <property type="entry name" value="Beta-lactam-related"/>
</dbReference>
<dbReference type="STRING" id="653733.Selin_0310"/>
<evidence type="ECO:0000313" key="3">
    <source>
        <dbReference type="Proteomes" id="UP000002572"/>
    </source>
</evidence>
<dbReference type="MEROPS" id="S12.006"/>
<dbReference type="SUPFAM" id="SSF56601">
    <property type="entry name" value="beta-lactamase/transpeptidase-like"/>
    <property type="match status" value="1"/>
</dbReference>
<reference evidence="2 3" key="1">
    <citation type="submission" date="2010-12" db="EMBL/GenBank/DDBJ databases">
        <title>Complete sequence of Desulfurispirillum indicum S5.</title>
        <authorList>
            <consortium name="US DOE Joint Genome Institute"/>
            <person name="Lucas S."/>
            <person name="Copeland A."/>
            <person name="Lapidus A."/>
            <person name="Cheng J.-F."/>
            <person name="Goodwin L."/>
            <person name="Pitluck S."/>
            <person name="Chertkov O."/>
            <person name="Held B."/>
            <person name="Detter J.C."/>
            <person name="Han C."/>
            <person name="Tapia R."/>
            <person name="Land M."/>
            <person name="Hauser L."/>
            <person name="Kyrpides N."/>
            <person name="Ivanova N."/>
            <person name="Mikhailova N."/>
            <person name="Haggblom M."/>
            <person name="Rauschenbach I."/>
            <person name="Bini E."/>
            <person name="Woyke T."/>
        </authorList>
    </citation>
    <scope>NUCLEOTIDE SEQUENCE [LARGE SCALE GENOMIC DNA]</scope>
    <source>
        <strain evidence="3">ATCC BAA-1389 / DSM 22839 / S5</strain>
    </source>
</reference>
<dbReference type="HOGENOM" id="CLU_020027_7_0_0"/>
<name>E6W6R6_DESIS</name>
<dbReference type="OrthoDB" id="9799367at2"/>
<evidence type="ECO:0000259" key="1">
    <source>
        <dbReference type="Pfam" id="PF00144"/>
    </source>
</evidence>
<accession>E6W6R6</accession>
<dbReference type="eggNOG" id="COG1680">
    <property type="taxonomic scope" value="Bacteria"/>
</dbReference>